<feature type="region of interest" description="Disordered" evidence="4">
    <location>
        <begin position="2262"/>
        <end position="2284"/>
    </location>
</feature>
<feature type="region of interest" description="Disordered" evidence="4">
    <location>
        <begin position="1464"/>
        <end position="1504"/>
    </location>
</feature>
<feature type="region of interest" description="Disordered" evidence="4">
    <location>
        <begin position="1632"/>
        <end position="1654"/>
    </location>
</feature>
<feature type="compositionally biased region" description="Polar residues" evidence="4">
    <location>
        <begin position="466"/>
        <end position="493"/>
    </location>
</feature>
<evidence type="ECO:0000313" key="7">
    <source>
        <dbReference type="Proteomes" id="UP001149813"/>
    </source>
</evidence>
<feature type="region of interest" description="Disordered" evidence="4">
    <location>
        <begin position="643"/>
        <end position="676"/>
    </location>
</feature>
<feature type="compositionally biased region" description="Polar residues" evidence="4">
    <location>
        <begin position="1574"/>
        <end position="1593"/>
    </location>
</feature>
<feature type="region of interest" description="Disordered" evidence="4">
    <location>
        <begin position="712"/>
        <end position="764"/>
    </location>
</feature>
<dbReference type="OrthoDB" id="2123378at2759"/>
<feature type="compositionally biased region" description="Low complexity" evidence="4">
    <location>
        <begin position="572"/>
        <end position="591"/>
    </location>
</feature>
<feature type="region of interest" description="Disordered" evidence="4">
    <location>
        <begin position="1287"/>
        <end position="1436"/>
    </location>
</feature>
<keyword evidence="1" id="KW-0132">Cell division</keyword>
<feature type="repeat" description="ANK" evidence="3">
    <location>
        <begin position="236"/>
        <end position="268"/>
    </location>
</feature>
<feature type="region of interest" description="Disordered" evidence="4">
    <location>
        <begin position="2941"/>
        <end position="2970"/>
    </location>
</feature>
<feature type="compositionally biased region" description="Low complexity" evidence="4">
    <location>
        <begin position="71"/>
        <end position="86"/>
    </location>
</feature>
<dbReference type="SUPFAM" id="SSF48403">
    <property type="entry name" value="Ankyrin repeat"/>
    <property type="match status" value="1"/>
</dbReference>
<dbReference type="InterPro" id="IPR002110">
    <property type="entry name" value="Ankyrin_rpt"/>
</dbReference>
<feature type="compositionally biased region" description="Low complexity" evidence="4">
    <location>
        <begin position="727"/>
        <end position="750"/>
    </location>
</feature>
<feature type="compositionally biased region" description="Low complexity" evidence="4">
    <location>
        <begin position="2385"/>
        <end position="2398"/>
    </location>
</feature>
<feature type="compositionally biased region" description="Polar residues" evidence="4">
    <location>
        <begin position="912"/>
        <end position="926"/>
    </location>
</feature>
<dbReference type="InterPro" id="IPR052007">
    <property type="entry name" value="Bud4"/>
</dbReference>
<accession>A0A9W7Y2D5</accession>
<evidence type="ECO:0000256" key="1">
    <source>
        <dbReference type="ARBA" id="ARBA00022618"/>
    </source>
</evidence>
<feature type="compositionally biased region" description="Polar residues" evidence="4">
    <location>
        <begin position="1"/>
        <end position="13"/>
    </location>
</feature>
<feature type="region of interest" description="Disordered" evidence="4">
    <location>
        <begin position="296"/>
        <end position="318"/>
    </location>
</feature>
<feature type="compositionally biased region" description="Basic and acidic residues" evidence="4">
    <location>
        <begin position="1475"/>
        <end position="1492"/>
    </location>
</feature>
<dbReference type="Proteomes" id="UP001149813">
    <property type="component" value="Unassembled WGS sequence"/>
</dbReference>
<proteinExistence type="predicted"/>
<feature type="compositionally biased region" description="Polar residues" evidence="4">
    <location>
        <begin position="828"/>
        <end position="837"/>
    </location>
</feature>
<dbReference type="InterPro" id="IPR001849">
    <property type="entry name" value="PH_domain"/>
</dbReference>
<feature type="compositionally biased region" description="Polar residues" evidence="4">
    <location>
        <begin position="388"/>
        <end position="398"/>
    </location>
</feature>
<protein>
    <submittedName>
        <fullName evidence="6">Bud site selection protein bud4</fullName>
    </submittedName>
</protein>
<dbReference type="SMART" id="SM00233">
    <property type="entry name" value="PH"/>
    <property type="match status" value="1"/>
</dbReference>
<evidence type="ECO:0000313" key="6">
    <source>
        <dbReference type="EMBL" id="KAJ1722734.1"/>
    </source>
</evidence>
<feature type="region of interest" description="Disordered" evidence="4">
    <location>
        <begin position="1"/>
        <end position="104"/>
    </location>
</feature>
<dbReference type="Gene3D" id="2.30.29.30">
    <property type="entry name" value="Pleckstrin-homology domain (PH domain)/Phosphotyrosine-binding domain (PTB)"/>
    <property type="match status" value="1"/>
</dbReference>
<name>A0A9W7Y2D5_9FUNG</name>
<feature type="region of interest" description="Disordered" evidence="4">
    <location>
        <begin position="2584"/>
        <end position="2646"/>
    </location>
</feature>
<feature type="region of interest" description="Disordered" evidence="4">
    <location>
        <begin position="335"/>
        <end position="493"/>
    </location>
</feature>
<feature type="region of interest" description="Disordered" evidence="4">
    <location>
        <begin position="1517"/>
        <end position="1619"/>
    </location>
</feature>
<feature type="region of interest" description="Disordered" evidence="4">
    <location>
        <begin position="501"/>
        <end position="520"/>
    </location>
</feature>
<feature type="compositionally biased region" description="Polar residues" evidence="4">
    <location>
        <begin position="1135"/>
        <end position="1206"/>
    </location>
</feature>
<feature type="region of interest" description="Disordered" evidence="4">
    <location>
        <begin position="978"/>
        <end position="1109"/>
    </location>
</feature>
<feature type="compositionally biased region" description="Polar residues" evidence="4">
    <location>
        <begin position="1752"/>
        <end position="1768"/>
    </location>
</feature>
<feature type="compositionally biased region" description="Low complexity" evidence="4">
    <location>
        <begin position="1392"/>
        <end position="1410"/>
    </location>
</feature>
<feature type="compositionally biased region" description="Low complexity" evidence="4">
    <location>
        <begin position="2895"/>
        <end position="2905"/>
    </location>
</feature>
<dbReference type="GO" id="GO:0005525">
    <property type="term" value="F:GTP binding"/>
    <property type="evidence" value="ECO:0007669"/>
    <property type="project" value="TreeGrafter"/>
</dbReference>
<feature type="compositionally biased region" description="Low complexity" evidence="4">
    <location>
        <begin position="1299"/>
        <end position="1338"/>
    </location>
</feature>
<feature type="region of interest" description="Disordered" evidence="4">
    <location>
        <begin position="1245"/>
        <end position="1271"/>
    </location>
</feature>
<dbReference type="InterPro" id="IPR036770">
    <property type="entry name" value="Ankyrin_rpt-contain_sf"/>
</dbReference>
<feature type="compositionally biased region" description="Basic and acidic residues" evidence="4">
    <location>
        <begin position="335"/>
        <end position="357"/>
    </location>
</feature>
<feature type="region of interest" description="Disordered" evidence="4">
    <location>
        <begin position="888"/>
        <end position="935"/>
    </location>
</feature>
<feature type="region of interest" description="Disordered" evidence="4">
    <location>
        <begin position="1954"/>
        <end position="1974"/>
    </location>
</feature>
<dbReference type="GO" id="GO:0051301">
    <property type="term" value="P:cell division"/>
    <property type="evidence" value="ECO:0007669"/>
    <property type="project" value="UniProtKB-KW"/>
</dbReference>
<feature type="region of interest" description="Disordered" evidence="4">
    <location>
        <begin position="1133"/>
        <end position="1228"/>
    </location>
</feature>
<feature type="compositionally biased region" description="Polar residues" evidence="4">
    <location>
        <begin position="508"/>
        <end position="520"/>
    </location>
</feature>
<dbReference type="InterPro" id="IPR011993">
    <property type="entry name" value="PH-like_dom_sf"/>
</dbReference>
<dbReference type="PANTHER" id="PTHR36100">
    <property type="entry name" value="BUD SITE SELECTION PROTEIN 4"/>
    <property type="match status" value="1"/>
</dbReference>
<keyword evidence="3" id="KW-0040">ANK repeat</keyword>
<feature type="compositionally biased region" description="Gly residues" evidence="4">
    <location>
        <begin position="1354"/>
        <end position="1373"/>
    </location>
</feature>
<evidence type="ECO:0000256" key="4">
    <source>
        <dbReference type="SAM" id="MobiDB-lite"/>
    </source>
</evidence>
<feature type="compositionally biased region" description="Low complexity" evidence="4">
    <location>
        <begin position="1213"/>
        <end position="1228"/>
    </location>
</feature>
<dbReference type="PROSITE" id="PS50088">
    <property type="entry name" value="ANK_REPEAT"/>
    <property type="match status" value="1"/>
</dbReference>
<dbReference type="PANTHER" id="PTHR36100:SF1">
    <property type="entry name" value="BUD SITE SELECTION PROTEIN 4"/>
    <property type="match status" value="1"/>
</dbReference>
<feature type="domain" description="PH" evidence="5">
    <location>
        <begin position="2794"/>
        <end position="3009"/>
    </location>
</feature>
<feature type="region of interest" description="Disordered" evidence="4">
    <location>
        <begin position="1742"/>
        <end position="1806"/>
    </location>
</feature>
<sequence length="3063" mass="329671">MAFGRPQTQNSQHNQRRKRRPSSDYDSSDGEEIPEFITGPIEIPKAPSHPESSSSRRGSTPGMKAPTHIDFSTGSSSPRNSFGSNSAPQPHFMQQRFGQKGQSAINSRWPQQIYRQWFGAITEGRSIQVHSILADYPDVLDMRRNETTPFHMALTQIASTCLGNDTTGMDGLQVAIMGYKNAYANWRLGNGAQVEQMAGMSADQMKEHVAVREVILGALIDAISPEQLDTHFFGRQQNTTLHLAAFYNDANLVERLLRQGAAVDIPNRMGKLPLGITNDEQTQQWLAMYQGQVRGTRYQAQPSPPQDPPQQLYQDYYGMNGDAMHGQYAEFAEGADRSPEHDGYHYDHSGPVDHPESELQMENSSRHSDDGDISVSSYIKQFGDQPRSLHTTTATSNGYVDHDGASDDDYDDERADNVSVASSSDRLSLGLGGVKGGISKSQTEPVSLRQRVLDDQQARKGMTRDNAPSITTGTGSETANSRPESPSISPSVLSYHTANGAVSEDGNIDQQNQTEEGTGTYLNIDSTLRIKVDPNTIDDDEIDDIFSDTDDIVQMEPSYCQDGSGLSDSPGRQLPSQQQRPESSSSAKYSSITSSASITMQSLSNAMAQSSLGDGIAQSNMVISAFPVMVQNTPVPQPHLHESVAKSNQQLNSVKQQELSGKDANQNGSPRPSSPFLMRESLYEMIMARSPSRASGSSSVYSIHSNAVSNSSTIAVSRDHPSLSEIQSQLPTSPTSPTSMCSQPSPQSTSFEDPNAQSSQSAATQGITSESLYAAAASVAAASEKPSSPMVPDSVIEECVITPAESLGDDLPSAPTTGVSPYQHFETAESNLGTSSDSEAEYISGGEAPRDAGFDTRSSSPVPQPRPTAASLFNFMQDTEVAAADSGFDAGFDADSDSKPASATKDIGFLDSENTATTRTVDSAVSQDEFPPLADSGLKAFRIGRRQGRATAGILQDEENLGFSSEPSFDFVSKKLSASSLADKSASRTDVSEGEPESPAMPPQDMPELPANVPLTRDKRDQYLMTLISRNTVRGAGANGSPKGKRAPHAAITHAMRAASPARSFSSTGEVGSGDDGDAEPEQRGSVAGRTSRHVSMRSEGAIDPAVFRPPSALGNRDILDLSGASINGRIRANTMGNSNGSTASASKPVTPTRKVSPSLATLKTRNLVSNSPAKQSTTPTSAEPQQSFESSNNRVFALSNTSSSRVRAMSTPAEARPPSALASPSNSARIGRVAALSQNFERQKAALGPPPKIAIPGRASTSTGNSPALLPAKDSSLGAVSAPLGGTKLDFSKPVARSSSISSSHSTGAHGQSTTAGSSHAAAGGAGSSSQGQGRQQQRGDDQREQQQPTTPTGGGGNSSSNPGGSGNGGNGDDGDNGSSPSLSVSVIEPNSTDSNGSTTTSHTDSSSGLGRGLAAASMHGDEGDLGVSYLDSRGSADQLGSSIFSSIESRGVSSIDVAPLTEPAPALHAPVASRRDAEAERKSRFKELANRRKSGTLERISNRGLVKSRKALIDSSAGSMVRSASPAKSSTSSASSVSTSSRSKGKGKAGRVQFAEPTPSEMTADIGDRFRSSSPQPASDASVNESVSFFDQQGGGRSFRDAGAIDDAATSSSRSNVDLSLEELQQASMSALHPESQLRESPYSGDSSIGRSGINTDYLIERSRSADPQESLSGDATDPIVSRTSSSGKSKSGSGSGDDSIHILSSLDTISTPGSTPLDSTQENTHVGLLAQYNMNQIRMDKRHKRQSGESEQSYISSGQESQSPGRDSDVELGFHTLSDLTPRLVVRSGQTEGDKPEPVEQADDTFDTMMPERQRQNPRALFGLSTVVEEEEYSRNPSMVTSDSTGAAATQKGLRSSAAQAMPSTETFAAAVAAFSQSSSSTSTDIPVSDNRSGVEMQERRYATIRSSSQPLAPVYQGLGAISVPDAIEEHASSPEPVGLTQRDFEYAGSGAGWTTPLADDDTHSRAPSYGSHSFDPNIVFGYTSEENNSTMASRSSFDRSDIFNQTRPGSSASRILYMHPIDQPASEGDGYVGDNESRTQLYPSSPLASGGFVVGSSSRRQFGAGSFSSIRFGSEDDVSLSSAGSLADIGKGKGKAPVRRMPEMEQITPRAPRAPEHVLTVEEVDEDATTDEEPIPLILYVESQDFEGYVPLGYQIQQEREEYRKERRAQKEARKKGITLPPPPPPPKVISPLWFMENNYLDPLPPDLLKLKIAERDMIEVENMGTDRITENPDKKRILESASISSIRLRQELDDFIAEDDGDGPGPAATASHGTIKPLVKRPRVSNISTMFDPPTTPPIISPPAAEANAYGTRKSFLDSIEIPVSDIESGDSSDDSVDHAIRQTGYGQVDEAFVSPISQEFQVPGHELYREPMFPERAKQQQNQQHQQHQQQQTPRKRLVLRAKAKTFSEQVMEEVNGLNIEVRTDNQGTVRSISAGQFAYDAPNGTVRPSMIPQYVSQLNGAPAGPFFMPPKASAKSGYLYMRILGIEDIEDKTDSVYFVIRNGIDTLATTPVTVGGQNGTTINQEFRILADPNISITMWMRFRSDAIIYKGGRGRDAGCMPPLLRKLVRRNTRSRNKWNCANPADSEFDFGDGQSKIVQGGRRDKDAAKRGYGFAARPQRRPTPLQLQQQQMHNQRMQGGEFPERISSAFMNQPGTGYASDRAQQIGGAFNDPRSLNATQAPSSVFYEPGTERLDSPVSHKGLAQAKFKEETRGVAVVHIGEMIEEVFLRGLVDSWDVENVWESRKGARLQLQLFYIPECPLFREEELPKTLTDCEMAMEVCNFHNRTLNSGYMSQRGGDTRFWRRRYFRLIGGFLFAYHEDTKEPRCFIDLNDATRVVDHQNERSRRQAPTSPMIGGFGNADLVRSTQMRRRMTHKRNNSDHSSRDGAPAPTAAGGIAKRRSSRHYVSGLGYASDSEPADMVDIADPALQQSTMKRRGNRQQASAHTDSGVISMHNMDGSPDSGMQHSFSIEFGEGGSIEFYTETENEKRVWVEIVKRVVGNIPKIPSWLIKLLHADVSERIETDSVMASGSSLATSLSTPSSKFEALAHPYNLY</sequence>
<reference evidence="6" key="1">
    <citation type="submission" date="2022-07" db="EMBL/GenBank/DDBJ databases">
        <title>Phylogenomic reconstructions and comparative analyses of Kickxellomycotina fungi.</title>
        <authorList>
            <person name="Reynolds N.K."/>
            <person name="Stajich J.E."/>
            <person name="Barry K."/>
            <person name="Grigoriev I.V."/>
            <person name="Crous P."/>
            <person name="Smith M.E."/>
        </authorList>
    </citation>
    <scope>NUCLEOTIDE SEQUENCE</scope>
    <source>
        <strain evidence="6">NBRC 32514</strain>
    </source>
</reference>
<keyword evidence="7" id="KW-1185">Reference proteome</keyword>
<dbReference type="PROSITE" id="PS50297">
    <property type="entry name" value="ANK_REP_REGION"/>
    <property type="match status" value="1"/>
</dbReference>
<feature type="region of interest" description="Disordered" evidence="4">
    <location>
        <begin position="1666"/>
        <end position="1704"/>
    </location>
</feature>
<dbReference type="EMBL" id="JANBOJ010000097">
    <property type="protein sequence ID" value="KAJ1722734.1"/>
    <property type="molecule type" value="Genomic_DNA"/>
</dbReference>
<organism evidence="6 7">
    <name type="scientific">Coemansia erecta</name>
    <dbReference type="NCBI Taxonomy" id="147472"/>
    <lineage>
        <taxon>Eukaryota</taxon>
        <taxon>Fungi</taxon>
        <taxon>Fungi incertae sedis</taxon>
        <taxon>Zoopagomycota</taxon>
        <taxon>Kickxellomycotina</taxon>
        <taxon>Kickxellomycetes</taxon>
        <taxon>Kickxellales</taxon>
        <taxon>Kickxellaceae</taxon>
        <taxon>Coemansia</taxon>
    </lineage>
</organism>
<keyword evidence="2" id="KW-0131">Cell cycle</keyword>
<feature type="region of interest" description="Disordered" evidence="4">
    <location>
        <begin position="2848"/>
        <end position="2909"/>
    </location>
</feature>
<feature type="region of interest" description="Disordered" evidence="4">
    <location>
        <begin position="556"/>
        <end position="591"/>
    </location>
</feature>
<comment type="caution">
    <text evidence="6">The sequence shown here is derived from an EMBL/GenBank/DDBJ whole genome shotgun (WGS) entry which is preliminary data.</text>
</comment>
<feature type="compositionally biased region" description="Basic residues" evidence="4">
    <location>
        <begin position="2876"/>
        <end position="2885"/>
    </location>
</feature>
<evidence type="ECO:0000259" key="5">
    <source>
        <dbReference type="PROSITE" id="PS50003"/>
    </source>
</evidence>
<evidence type="ECO:0000256" key="3">
    <source>
        <dbReference type="PROSITE-ProRule" id="PRU00023"/>
    </source>
</evidence>
<feature type="compositionally biased region" description="Polar residues" evidence="4">
    <location>
        <begin position="751"/>
        <end position="764"/>
    </location>
</feature>
<dbReference type="Gene3D" id="1.25.40.20">
    <property type="entry name" value="Ankyrin repeat-containing domain"/>
    <property type="match status" value="1"/>
</dbReference>
<dbReference type="PROSITE" id="PS50003">
    <property type="entry name" value="PH_DOMAIN"/>
    <property type="match status" value="1"/>
</dbReference>
<gene>
    <name evidence="6" type="primary">BUD4</name>
    <name evidence="6" type="ORF">LPJ53_002871</name>
</gene>
<evidence type="ECO:0000256" key="2">
    <source>
        <dbReference type="ARBA" id="ARBA00023306"/>
    </source>
</evidence>
<feature type="region of interest" description="Disordered" evidence="4">
    <location>
        <begin position="828"/>
        <end position="868"/>
    </location>
</feature>
<feature type="compositionally biased region" description="Low complexity" evidence="4">
    <location>
        <begin position="2629"/>
        <end position="2645"/>
    </location>
</feature>
<feature type="compositionally biased region" description="Low complexity" evidence="4">
    <location>
        <begin position="1523"/>
        <end position="1544"/>
    </location>
</feature>
<dbReference type="SUPFAM" id="SSF50729">
    <property type="entry name" value="PH domain-like"/>
    <property type="match status" value="1"/>
</dbReference>
<feature type="compositionally biased region" description="Low complexity" evidence="4">
    <location>
        <begin position="1686"/>
        <end position="1695"/>
    </location>
</feature>
<feature type="region of interest" description="Disordered" evidence="4">
    <location>
        <begin position="2382"/>
        <end position="2402"/>
    </location>
</feature>
<feature type="compositionally biased region" description="Polar residues" evidence="4">
    <location>
        <begin position="645"/>
        <end position="671"/>
    </location>
</feature>